<evidence type="ECO:0000259" key="11">
    <source>
        <dbReference type="PROSITE" id="PS50177"/>
    </source>
</evidence>
<dbReference type="FunFam" id="3.10.450.50:FF:000013">
    <property type="entry name" value="mRNA export factor mex67"/>
    <property type="match status" value="1"/>
</dbReference>
<name>A0A6G1I6L3_9PEZI</name>
<dbReference type="FunFam" id="1.10.8.10:FF:000018">
    <property type="entry name" value="Nuclear RNA export factor 1"/>
    <property type="match status" value="1"/>
</dbReference>
<dbReference type="SUPFAM" id="SSF46934">
    <property type="entry name" value="UBA-like"/>
    <property type="match status" value="1"/>
</dbReference>
<dbReference type="PANTHER" id="PTHR10662">
    <property type="entry name" value="NUCLEAR RNA EXPORT FACTOR"/>
    <property type="match status" value="1"/>
</dbReference>
<keyword evidence="3" id="KW-0813">Transport</keyword>
<dbReference type="AlphaFoldDB" id="A0A6G1I6L3"/>
<dbReference type="InterPro" id="IPR002075">
    <property type="entry name" value="NTF2_dom"/>
</dbReference>
<sequence>MAKGSKRVGAAKSRPSASKGSDVVMRDIREKAAQRRRTGPKGSVKIAVTGFHSTSWWSHDPGQISALVEQRISVSETGPGTRNTNGGVRKRKIKKNNGSKIRKPAISGTIAYLTVSGDLAPKVLALDGLRIKDAVLHFDTNVREVRVVEALRRAAGSSGLSEGDLKVHLTNTLSRRFKKEAALLDLCGMAYDTDLSPLGLQFAEPSSPLFVAMMAICDVELGTAMDKAASVVHVSLANNNIGDLESVATLAETFPELKSLDLSGNPRLGNQPKFPSLWKREFKKLETLVLDNGPLLSTADVRHIIGSFPRLLNINGIKIPDDLRKKVKGSLVVLPGQFKDDGGVGSQFLANFFAGYDNDRQGLVDYYYDDASMFSLVVNNEAARVSDGIIPKGEWAAYIHESRNLKKLDNQSARLKRKHVGKQSIRSVFKALPATQHPSLAEEPGKWMVECVIHPGVPDPTGRVPGGVNGLLITTHGEFKDDHVLNEAHNVKTRSFDRTFIIGPGSEPGSIRIISDMLVIRGFGGADAYNVGIATAGAAAPPPPPLVVQPVQQLTPQPEIQQPVMQQSDSDDAQKQAMVTELCRLTGLNVGYSTLCLQETGWAFDAALQAFQSAKDRIPPEAFAV</sequence>
<evidence type="ECO:0000256" key="6">
    <source>
        <dbReference type="ARBA" id="ARBA00022816"/>
    </source>
</evidence>
<evidence type="ECO:0000256" key="3">
    <source>
        <dbReference type="ARBA" id="ARBA00022448"/>
    </source>
</evidence>
<dbReference type="PROSITE" id="PS51281">
    <property type="entry name" value="TAP_C"/>
    <property type="match status" value="1"/>
</dbReference>
<dbReference type="OrthoDB" id="25872at2759"/>
<keyword evidence="4" id="KW-0433">Leucine-rich repeat</keyword>
<dbReference type="GO" id="GO:0042272">
    <property type="term" value="C:nuclear RNA export factor complex"/>
    <property type="evidence" value="ECO:0007669"/>
    <property type="project" value="UniProtKB-ARBA"/>
</dbReference>
<dbReference type="EMBL" id="ML996689">
    <property type="protein sequence ID" value="KAF2403920.1"/>
    <property type="molecule type" value="Genomic_DNA"/>
</dbReference>
<dbReference type="PROSITE" id="PS50177">
    <property type="entry name" value="NTF2_DOMAIN"/>
    <property type="match status" value="1"/>
</dbReference>
<comment type="subcellular location">
    <subcellularLocation>
        <location evidence="1">Nucleus</location>
    </subcellularLocation>
</comment>
<feature type="region of interest" description="Disordered" evidence="10">
    <location>
        <begin position="1"/>
        <end position="25"/>
    </location>
</feature>
<dbReference type="Gene3D" id="1.10.8.10">
    <property type="entry name" value="DNA helicase RuvA subunit, C-terminal domain"/>
    <property type="match status" value="1"/>
</dbReference>
<dbReference type="Gene3D" id="3.10.450.50">
    <property type="match status" value="1"/>
</dbReference>
<dbReference type="Gene3D" id="3.80.10.10">
    <property type="entry name" value="Ribonuclease Inhibitor"/>
    <property type="match status" value="1"/>
</dbReference>
<keyword evidence="5" id="KW-0677">Repeat</keyword>
<dbReference type="Proteomes" id="UP000799640">
    <property type="component" value="Unassembled WGS sequence"/>
</dbReference>
<dbReference type="CDD" id="cd14342">
    <property type="entry name" value="UBA_TAP-C"/>
    <property type="match status" value="1"/>
</dbReference>
<keyword evidence="7" id="KW-0539">Nucleus</keyword>
<dbReference type="PANTHER" id="PTHR10662:SF22">
    <property type="entry name" value="NUCLEAR RNA EXPORT FACTOR 1"/>
    <property type="match status" value="1"/>
</dbReference>
<dbReference type="Pfam" id="PF03943">
    <property type="entry name" value="TAP_C"/>
    <property type="match status" value="1"/>
</dbReference>
<accession>A0A6G1I6L3</accession>
<evidence type="ECO:0000313" key="13">
    <source>
        <dbReference type="EMBL" id="KAF2403920.1"/>
    </source>
</evidence>
<protein>
    <recommendedName>
        <fullName evidence="9">mRNA export factor MEX67</fullName>
    </recommendedName>
</protein>
<dbReference type="Pfam" id="PF22602">
    <property type="entry name" value="NXF_NTF2"/>
    <property type="match status" value="1"/>
</dbReference>
<dbReference type="SUPFAM" id="SSF54427">
    <property type="entry name" value="NTF2-like"/>
    <property type="match status" value="1"/>
</dbReference>
<evidence type="ECO:0000313" key="14">
    <source>
        <dbReference type="Proteomes" id="UP000799640"/>
    </source>
</evidence>
<evidence type="ECO:0000256" key="5">
    <source>
        <dbReference type="ARBA" id="ARBA00022737"/>
    </source>
</evidence>
<organism evidence="13 14">
    <name type="scientific">Trichodelitschia bisporula</name>
    <dbReference type="NCBI Taxonomy" id="703511"/>
    <lineage>
        <taxon>Eukaryota</taxon>
        <taxon>Fungi</taxon>
        <taxon>Dikarya</taxon>
        <taxon>Ascomycota</taxon>
        <taxon>Pezizomycotina</taxon>
        <taxon>Dothideomycetes</taxon>
        <taxon>Dothideomycetes incertae sedis</taxon>
        <taxon>Phaeotrichales</taxon>
        <taxon>Phaeotrichaceae</taxon>
        <taxon>Trichodelitschia</taxon>
    </lineage>
</organism>
<evidence type="ECO:0000256" key="4">
    <source>
        <dbReference type="ARBA" id="ARBA00022614"/>
    </source>
</evidence>
<dbReference type="InterPro" id="IPR030217">
    <property type="entry name" value="NXF_fam"/>
</dbReference>
<evidence type="ECO:0000256" key="1">
    <source>
        <dbReference type="ARBA" id="ARBA00004123"/>
    </source>
</evidence>
<evidence type="ECO:0000256" key="9">
    <source>
        <dbReference type="ARBA" id="ARBA00069694"/>
    </source>
</evidence>
<dbReference type="InterPro" id="IPR032710">
    <property type="entry name" value="NTF2-like_dom_sf"/>
</dbReference>
<dbReference type="SUPFAM" id="SSF52058">
    <property type="entry name" value="L domain-like"/>
    <property type="match status" value="1"/>
</dbReference>
<evidence type="ECO:0000256" key="2">
    <source>
        <dbReference type="ARBA" id="ARBA00009285"/>
    </source>
</evidence>
<reference evidence="13" key="1">
    <citation type="journal article" date="2020" name="Stud. Mycol.">
        <title>101 Dothideomycetes genomes: a test case for predicting lifestyles and emergence of pathogens.</title>
        <authorList>
            <person name="Haridas S."/>
            <person name="Albert R."/>
            <person name="Binder M."/>
            <person name="Bloem J."/>
            <person name="Labutti K."/>
            <person name="Salamov A."/>
            <person name="Andreopoulos B."/>
            <person name="Baker S."/>
            <person name="Barry K."/>
            <person name="Bills G."/>
            <person name="Bluhm B."/>
            <person name="Cannon C."/>
            <person name="Castanera R."/>
            <person name="Culley D."/>
            <person name="Daum C."/>
            <person name="Ezra D."/>
            <person name="Gonzalez J."/>
            <person name="Henrissat B."/>
            <person name="Kuo A."/>
            <person name="Liang C."/>
            <person name="Lipzen A."/>
            <person name="Lutzoni F."/>
            <person name="Magnuson J."/>
            <person name="Mondo S."/>
            <person name="Nolan M."/>
            <person name="Ohm R."/>
            <person name="Pangilinan J."/>
            <person name="Park H.-J."/>
            <person name="Ramirez L."/>
            <person name="Alfaro M."/>
            <person name="Sun H."/>
            <person name="Tritt A."/>
            <person name="Yoshinaga Y."/>
            <person name="Zwiers L.-H."/>
            <person name="Turgeon B."/>
            <person name="Goodwin S."/>
            <person name="Spatafora J."/>
            <person name="Crous P."/>
            <person name="Grigoriev I."/>
        </authorList>
    </citation>
    <scope>NUCLEOTIDE SEQUENCE</scope>
    <source>
        <strain evidence="13">CBS 262.69</strain>
    </source>
</reference>
<dbReference type="GO" id="GO:0016973">
    <property type="term" value="P:poly(A)+ mRNA export from nucleus"/>
    <property type="evidence" value="ECO:0007669"/>
    <property type="project" value="TreeGrafter"/>
</dbReference>
<dbReference type="InterPro" id="IPR005637">
    <property type="entry name" value="TAP_C_dom"/>
</dbReference>
<keyword evidence="14" id="KW-1185">Reference proteome</keyword>
<comment type="function">
    <text evidence="8">Involved in the export of mRNA from the nucleus to the cytoplasm.</text>
</comment>
<evidence type="ECO:0000256" key="10">
    <source>
        <dbReference type="SAM" id="MobiDB-lite"/>
    </source>
</evidence>
<evidence type="ECO:0000256" key="7">
    <source>
        <dbReference type="ARBA" id="ARBA00023242"/>
    </source>
</evidence>
<proteinExistence type="inferred from homology"/>
<evidence type="ECO:0000256" key="8">
    <source>
        <dbReference type="ARBA" id="ARBA00055253"/>
    </source>
</evidence>
<dbReference type="InterPro" id="IPR009060">
    <property type="entry name" value="UBA-like_sf"/>
</dbReference>
<dbReference type="InterPro" id="IPR018222">
    <property type="entry name" value="Nuclear_transport_factor_2_euk"/>
</dbReference>
<comment type="similarity">
    <text evidence="2">Belongs to the NXF family.</text>
</comment>
<evidence type="ECO:0000259" key="12">
    <source>
        <dbReference type="PROSITE" id="PS51281"/>
    </source>
</evidence>
<dbReference type="GO" id="GO:0003723">
    <property type="term" value="F:RNA binding"/>
    <property type="evidence" value="ECO:0007669"/>
    <property type="project" value="TreeGrafter"/>
</dbReference>
<keyword evidence="6" id="KW-0509">mRNA transport</keyword>
<feature type="domain" description="TAP-C" evidence="12">
    <location>
        <begin position="573"/>
        <end position="625"/>
    </location>
</feature>
<gene>
    <name evidence="13" type="ORF">EJ06DRAFT_299458</name>
</gene>
<dbReference type="InterPro" id="IPR032675">
    <property type="entry name" value="LRR_dom_sf"/>
</dbReference>
<feature type="domain" description="NTF2" evidence="11">
    <location>
        <begin position="344"/>
        <end position="520"/>
    </location>
</feature>
<dbReference type="SMART" id="SM00804">
    <property type="entry name" value="TAP_C"/>
    <property type="match status" value="1"/>
</dbReference>